<reference evidence="1 2" key="1">
    <citation type="submission" date="2016-10" db="EMBL/GenBank/DDBJ databases">
        <authorList>
            <person name="de Groot N.N."/>
        </authorList>
    </citation>
    <scope>NUCLEOTIDE SEQUENCE [LARGE SCALE GENOMIC DNA]</scope>
    <source>
        <strain evidence="1 2">DSM 21632</strain>
    </source>
</reference>
<gene>
    <name evidence="1" type="ORF">SAMN05192534_11166</name>
</gene>
<dbReference type="OrthoDB" id="2354098at2"/>
<dbReference type="AlphaFoldDB" id="A0A1G8F6V2"/>
<name>A0A1G8F6V2_9BACI</name>
<dbReference type="STRING" id="568899.SAMN05192534_11166"/>
<dbReference type="RefSeq" id="WP_091273653.1">
    <property type="nucleotide sequence ID" value="NZ_FNDK01000011.1"/>
</dbReference>
<keyword evidence="2" id="KW-1185">Reference proteome</keyword>
<evidence type="ECO:0000313" key="1">
    <source>
        <dbReference type="EMBL" id="SDH77864.1"/>
    </source>
</evidence>
<organism evidence="1 2">
    <name type="scientific">Alteribacillus persepolensis</name>
    <dbReference type="NCBI Taxonomy" id="568899"/>
    <lineage>
        <taxon>Bacteria</taxon>
        <taxon>Bacillati</taxon>
        <taxon>Bacillota</taxon>
        <taxon>Bacilli</taxon>
        <taxon>Bacillales</taxon>
        <taxon>Bacillaceae</taxon>
        <taxon>Alteribacillus</taxon>
    </lineage>
</organism>
<sequence>MTKKPKKKRFEVKEDETIDACLSRIFEEGYMPVRRMEKPVFQEVNKNGKIEKIPVKQQIIFETKLK</sequence>
<dbReference type="Proteomes" id="UP000199163">
    <property type="component" value="Unassembled WGS sequence"/>
</dbReference>
<accession>A0A1G8F6V2</accession>
<dbReference type="Pfam" id="PF14044">
    <property type="entry name" value="NETI"/>
    <property type="match status" value="1"/>
</dbReference>
<dbReference type="EMBL" id="FNDK01000011">
    <property type="protein sequence ID" value="SDH77864.1"/>
    <property type="molecule type" value="Genomic_DNA"/>
</dbReference>
<proteinExistence type="predicted"/>
<dbReference type="InterPro" id="IPR025930">
    <property type="entry name" value="NETI"/>
</dbReference>
<protein>
    <submittedName>
        <fullName evidence="1">NETI protein</fullName>
    </submittedName>
</protein>
<evidence type="ECO:0000313" key="2">
    <source>
        <dbReference type="Proteomes" id="UP000199163"/>
    </source>
</evidence>